<proteinExistence type="predicted"/>
<evidence type="ECO:0000256" key="1">
    <source>
        <dbReference type="SAM" id="MobiDB-lite"/>
    </source>
</evidence>
<organism evidence="2 3">
    <name type="scientific">Streptomyces cinnamoneus</name>
    <name type="common">Streptoverticillium cinnamoneum</name>
    <dbReference type="NCBI Taxonomy" id="53446"/>
    <lineage>
        <taxon>Bacteria</taxon>
        <taxon>Bacillati</taxon>
        <taxon>Actinomycetota</taxon>
        <taxon>Actinomycetes</taxon>
        <taxon>Kitasatosporales</taxon>
        <taxon>Streptomycetaceae</taxon>
        <taxon>Streptomyces</taxon>
        <taxon>Streptomyces cinnamoneus group</taxon>
    </lineage>
</organism>
<feature type="compositionally biased region" description="Polar residues" evidence="1">
    <location>
        <begin position="1"/>
        <end position="11"/>
    </location>
</feature>
<evidence type="ECO:0000313" key="2">
    <source>
        <dbReference type="EMBL" id="GHC68227.1"/>
    </source>
</evidence>
<gene>
    <name evidence="2" type="ORF">GCM10010507_53320</name>
</gene>
<dbReference type="Proteomes" id="UP000646244">
    <property type="component" value="Unassembled WGS sequence"/>
</dbReference>
<evidence type="ECO:0000313" key="3">
    <source>
        <dbReference type="Proteomes" id="UP000646244"/>
    </source>
</evidence>
<reference evidence="2" key="1">
    <citation type="journal article" date="2014" name="Int. J. Syst. Evol. Microbiol.">
        <title>Complete genome sequence of Corynebacterium casei LMG S-19264T (=DSM 44701T), isolated from a smear-ripened cheese.</title>
        <authorList>
            <consortium name="US DOE Joint Genome Institute (JGI-PGF)"/>
            <person name="Walter F."/>
            <person name="Albersmeier A."/>
            <person name="Kalinowski J."/>
            <person name="Ruckert C."/>
        </authorList>
    </citation>
    <scope>NUCLEOTIDE SEQUENCE</scope>
    <source>
        <strain evidence="2">JCM 4633</strain>
    </source>
</reference>
<feature type="region of interest" description="Disordered" evidence="1">
    <location>
        <begin position="1"/>
        <end position="31"/>
    </location>
</feature>
<protein>
    <submittedName>
        <fullName evidence="2">Uncharacterized protein</fullName>
    </submittedName>
</protein>
<sequence length="102" mass="11027">MISTVASTAGDCQNGFHRLSARPTATKPSRYSANLRILKIEDLGRLWRLECLRASVNGPMNDGGAERHRRDRRESSESSQTMSGAEPEGDAPIPTTDLAASA</sequence>
<comment type="caution">
    <text evidence="2">The sequence shown here is derived from an EMBL/GenBank/DDBJ whole genome shotgun (WGS) entry which is preliminary data.</text>
</comment>
<dbReference type="RefSeq" id="WP_190112442.1">
    <property type="nucleotide sequence ID" value="NZ_BMVB01000024.1"/>
</dbReference>
<name>A0A918WPF3_STRCJ</name>
<feature type="region of interest" description="Disordered" evidence="1">
    <location>
        <begin position="56"/>
        <end position="102"/>
    </location>
</feature>
<accession>A0A918WPF3</accession>
<reference evidence="2" key="2">
    <citation type="submission" date="2020-09" db="EMBL/GenBank/DDBJ databases">
        <authorList>
            <person name="Sun Q."/>
            <person name="Ohkuma M."/>
        </authorList>
    </citation>
    <scope>NUCLEOTIDE SEQUENCE</scope>
    <source>
        <strain evidence="2">JCM 4633</strain>
    </source>
</reference>
<feature type="compositionally biased region" description="Basic and acidic residues" evidence="1">
    <location>
        <begin position="64"/>
        <end position="76"/>
    </location>
</feature>
<dbReference type="EMBL" id="BMVB01000024">
    <property type="protein sequence ID" value="GHC68227.1"/>
    <property type="molecule type" value="Genomic_DNA"/>
</dbReference>
<dbReference type="AlphaFoldDB" id="A0A918WPF3"/>